<protein>
    <submittedName>
        <fullName evidence="1">Uncharacterized protein</fullName>
    </submittedName>
</protein>
<keyword evidence="2" id="KW-1185">Reference proteome</keyword>
<name>A0A562U2G5_9SPHI</name>
<comment type="caution">
    <text evidence="1">The sequence shown here is derived from an EMBL/GenBank/DDBJ whole genome shotgun (WGS) entry which is preliminary data.</text>
</comment>
<organism evidence="1 2">
    <name type="scientific">Mucilaginibacter frigoritolerans</name>
    <dbReference type="NCBI Taxonomy" id="652788"/>
    <lineage>
        <taxon>Bacteria</taxon>
        <taxon>Pseudomonadati</taxon>
        <taxon>Bacteroidota</taxon>
        <taxon>Sphingobacteriia</taxon>
        <taxon>Sphingobacteriales</taxon>
        <taxon>Sphingobacteriaceae</taxon>
        <taxon>Mucilaginibacter</taxon>
    </lineage>
</organism>
<evidence type="ECO:0000313" key="1">
    <source>
        <dbReference type="EMBL" id="TWJ00053.1"/>
    </source>
</evidence>
<gene>
    <name evidence="1" type="ORF">JN11_02468</name>
</gene>
<accession>A0A562U2G5</accession>
<proteinExistence type="predicted"/>
<sequence length="70" mass="8304">MKYLDGSFSISLRAWDKSWAIKAKSLYNLTIQRKFDDLMKKNFRLKYMDWKENLAIKRANKALANNADSQ</sequence>
<reference evidence="1 2" key="1">
    <citation type="submission" date="2019-07" db="EMBL/GenBank/DDBJ databases">
        <title>Genomic Encyclopedia of Archaeal and Bacterial Type Strains, Phase II (KMG-II): from individual species to whole genera.</title>
        <authorList>
            <person name="Goeker M."/>
        </authorList>
    </citation>
    <scope>NUCLEOTIDE SEQUENCE [LARGE SCALE GENOMIC DNA]</scope>
    <source>
        <strain evidence="1 2">ATCC BAA-1854</strain>
    </source>
</reference>
<dbReference type="Proteomes" id="UP000317010">
    <property type="component" value="Unassembled WGS sequence"/>
</dbReference>
<dbReference type="EMBL" id="VLLI01000006">
    <property type="protein sequence ID" value="TWJ00053.1"/>
    <property type="molecule type" value="Genomic_DNA"/>
</dbReference>
<evidence type="ECO:0000313" key="2">
    <source>
        <dbReference type="Proteomes" id="UP000317010"/>
    </source>
</evidence>
<dbReference type="AlphaFoldDB" id="A0A562U2G5"/>